<proteinExistence type="inferred from homology"/>
<dbReference type="AlphaFoldDB" id="A0A2I4EW20"/>
<dbReference type="GeneID" id="108993211"/>
<keyword evidence="4" id="KW-1185">Reference proteome</keyword>
<dbReference type="PANTHER" id="PTHR47208:SF1">
    <property type="entry name" value="OS02G0174800 PROTEIN"/>
    <property type="match status" value="1"/>
</dbReference>
<comment type="similarity">
    <text evidence="1">Belongs to the FLZ family.</text>
</comment>
<dbReference type="GO" id="GO:0008270">
    <property type="term" value="F:zinc ion binding"/>
    <property type="evidence" value="ECO:0007669"/>
    <property type="project" value="UniProtKB-KW"/>
</dbReference>
<name>A0A2I4EW20_JUGRE</name>
<dbReference type="InterPro" id="IPR007650">
    <property type="entry name" value="Zf-FLZ_dom"/>
</dbReference>
<evidence type="ECO:0000256" key="3">
    <source>
        <dbReference type="ARBA" id="ARBA00022771"/>
    </source>
</evidence>
<dbReference type="PROSITE" id="PS51795">
    <property type="entry name" value="ZF_FLZ"/>
    <property type="match status" value="1"/>
</dbReference>
<protein>
    <submittedName>
        <fullName evidence="5">FCS-Like Zinc finger 14-like</fullName>
    </submittedName>
</protein>
<evidence type="ECO:0000256" key="1">
    <source>
        <dbReference type="ARBA" id="ARBA00009374"/>
    </source>
</evidence>
<dbReference type="Gramene" id="Jr15_11900_p1">
    <property type="protein sequence ID" value="cds.Jr15_11900_p1"/>
    <property type="gene ID" value="Jr15_11900"/>
</dbReference>
<evidence type="ECO:0000313" key="5">
    <source>
        <dbReference type="RefSeq" id="XP_018823587.1"/>
    </source>
</evidence>
<reference evidence="5" key="1">
    <citation type="submission" date="2025-08" db="UniProtKB">
        <authorList>
            <consortium name="RefSeq"/>
        </authorList>
    </citation>
    <scope>IDENTIFICATION</scope>
    <source>
        <tissue evidence="5">Leaves</tissue>
    </source>
</reference>
<evidence type="ECO:0000256" key="2">
    <source>
        <dbReference type="ARBA" id="ARBA00022723"/>
    </source>
</evidence>
<dbReference type="Pfam" id="PF04570">
    <property type="entry name" value="zf-FLZ"/>
    <property type="match status" value="1"/>
</dbReference>
<sequence length="240" mass="25946">MENFPGKKRPTISLSLFTTLSESFSVDKSPNPSKSPRNFQGGVVGLGIVAAMTDLSYKTPENLAVLSPRSTPIPIVSSAKAAANFRGPLNDEERDEDVDEMSESYTCVISHLGSNVVEKRVYFDDKLDGVVGDWCGDACGMSGSGVRVFSASAVNVGEVSREFWTADFLSTCYLCKKQLHGLDIFMYRGEKAFCSSECRDKHIKRVDYKDKCASGALKPLDYSASPCSSPLAFFAGVAAA</sequence>
<accession>A0A2I4EW20</accession>
<dbReference type="KEGG" id="jre:108993211"/>
<dbReference type="Proteomes" id="UP000235220">
    <property type="component" value="Chromosome 15"/>
</dbReference>
<evidence type="ECO:0000313" key="4">
    <source>
        <dbReference type="Proteomes" id="UP000235220"/>
    </source>
</evidence>
<organism evidence="4 5">
    <name type="scientific">Juglans regia</name>
    <name type="common">English walnut</name>
    <dbReference type="NCBI Taxonomy" id="51240"/>
    <lineage>
        <taxon>Eukaryota</taxon>
        <taxon>Viridiplantae</taxon>
        <taxon>Streptophyta</taxon>
        <taxon>Embryophyta</taxon>
        <taxon>Tracheophyta</taxon>
        <taxon>Spermatophyta</taxon>
        <taxon>Magnoliopsida</taxon>
        <taxon>eudicotyledons</taxon>
        <taxon>Gunneridae</taxon>
        <taxon>Pentapetalae</taxon>
        <taxon>rosids</taxon>
        <taxon>fabids</taxon>
        <taxon>Fagales</taxon>
        <taxon>Juglandaceae</taxon>
        <taxon>Juglans</taxon>
    </lineage>
</organism>
<gene>
    <name evidence="5" type="primary">LOC108993211</name>
</gene>
<dbReference type="RefSeq" id="XP_018823587.1">
    <property type="nucleotide sequence ID" value="XM_018968042.2"/>
</dbReference>
<keyword evidence="3" id="KW-0863">Zinc-finger</keyword>
<keyword evidence="3" id="KW-0862">Zinc</keyword>
<dbReference type="OrthoDB" id="828272at2759"/>
<dbReference type="STRING" id="51240.A0A2I4EW20"/>
<keyword evidence="2" id="KW-0479">Metal-binding</keyword>
<dbReference type="PANTHER" id="PTHR47208">
    <property type="entry name" value="OS02G0174800 PROTEIN"/>
    <property type="match status" value="1"/>
</dbReference>
<dbReference type="InterPro" id="IPR044604">
    <property type="entry name" value="FLZ12/13/14"/>
</dbReference>